<organism evidence="2 3">
    <name type="scientific">Bacillus chungangensis</name>
    <dbReference type="NCBI Taxonomy" id="587633"/>
    <lineage>
        <taxon>Bacteria</taxon>
        <taxon>Bacillati</taxon>
        <taxon>Bacillota</taxon>
        <taxon>Bacilli</taxon>
        <taxon>Bacillales</taxon>
        <taxon>Bacillaceae</taxon>
        <taxon>Bacillus</taxon>
    </lineage>
</organism>
<comment type="caution">
    <text evidence="2">The sequence shown here is derived from an EMBL/GenBank/DDBJ whole genome shotgun (WGS) entry which is preliminary data.</text>
</comment>
<feature type="transmembrane region" description="Helical" evidence="1">
    <location>
        <begin position="157"/>
        <end position="181"/>
    </location>
</feature>
<protein>
    <submittedName>
        <fullName evidence="2">ABC-type transport system involved in multi-copper enzyme maturation permease subunit</fullName>
    </submittedName>
</protein>
<dbReference type="EMBL" id="JAUSTT010000009">
    <property type="protein sequence ID" value="MDQ0175921.1"/>
    <property type="molecule type" value="Genomic_DNA"/>
</dbReference>
<keyword evidence="1" id="KW-0472">Membrane</keyword>
<feature type="transmembrane region" description="Helical" evidence="1">
    <location>
        <begin position="111"/>
        <end position="137"/>
    </location>
</feature>
<feature type="transmembrane region" description="Helical" evidence="1">
    <location>
        <begin position="188"/>
        <end position="210"/>
    </location>
</feature>
<keyword evidence="1" id="KW-0812">Transmembrane</keyword>
<accession>A0ABT9WRX1</accession>
<keyword evidence="1" id="KW-1133">Transmembrane helix</keyword>
<feature type="transmembrane region" description="Helical" evidence="1">
    <location>
        <begin position="54"/>
        <end position="81"/>
    </location>
</feature>
<keyword evidence="3" id="KW-1185">Reference proteome</keyword>
<dbReference type="RefSeq" id="WP_307228650.1">
    <property type="nucleotide sequence ID" value="NZ_JAUSTT010000009.1"/>
</dbReference>
<gene>
    <name evidence="2" type="ORF">J2S08_001757</name>
</gene>
<feature type="transmembrane region" description="Helical" evidence="1">
    <location>
        <begin position="21"/>
        <end position="42"/>
    </location>
</feature>
<dbReference type="Proteomes" id="UP001223586">
    <property type="component" value="Unassembled WGS sequence"/>
</dbReference>
<evidence type="ECO:0000256" key="1">
    <source>
        <dbReference type="SAM" id="Phobius"/>
    </source>
</evidence>
<proteinExistence type="predicted"/>
<name>A0ABT9WRX1_9BACI</name>
<evidence type="ECO:0000313" key="2">
    <source>
        <dbReference type="EMBL" id="MDQ0175921.1"/>
    </source>
</evidence>
<dbReference type="PANTHER" id="PTHR37305:SF1">
    <property type="entry name" value="MEMBRANE PROTEIN"/>
    <property type="match status" value="1"/>
</dbReference>
<sequence>MLNIKSIWNIEIRKLLRRKDVWIMLTMLGIPSLYSIGVFFNSSVVVFSGDEKEYAFSFFVNMFNFVNMIFIYFFILSLIAARTLGGEIENKSILLYTQRMNDRKKIYKAKVLSTIAIFTLMCVVFFIVSILMFYLFAIHREDIISSEFIIKDELLTLLLWFLSMYFIYLFTICFSTMLSSFFKTNTAVIIFSIVFIIFIFISKFPAVKYFSFQYYVSELGEIDFADTSKALPLFLANLGLVSIYSFICNFIGIKQFERRDL</sequence>
<dbReference type="PANTHER" id="PTHR37305">
    <property type="entry name" value="INTEGRAL MEMBRANE PROTEIN-RELATED"/>
    <property type="match status" value="1"/>
</dbReference>
<evidence type="ECO:0000313" key="3">
    <source>
        <dbReference type="Proteomes" id="UP001223586"/>
    </source>
</evidence>
<reference evidence="2 3" key="1">
    <citation type="submission" date="2023-07" db="EMBL/GenBank/DDBJ databases">
        <title>Genomic Encyclopedia of Type Strains, Phase IV (KMG-IV): sequencing the most valuable type-strain genomes for metagenomic binning, comparative biology and taxonomic classification.</title>
        <authorList>
            <person name="Goeker M."/>
        </authorList>
    </citation>
    <scope>NUCLEOTIDE SEQUENCE [LARGE SCALE GENOMIC DNA]</scope>
    <source>
        <strain evidence="2 3">DSM 23837</strain>
    </source>
</reference>
<feature type="transmembrane region" description="Helical" evidence="1">
    <location>
        <begin position="230"/>
        <end position="253"/>
    </location>
</feature>